<comment type="caution">
    <text evidence="2">The sequence shown here is derived from an EMBL/GenBank/DDBJ whole genome shotgun (WGS) entry which is preliminary data.</text>
</comment>
<evidence type="ECO:0000313" key="3">
    <source>
        <dbReference type="Proteomes" id="UP000830835"/>
    </source>
</evidence>
<evidence type="ECO:0000259" key="1">
    <source>
        <dbReference type="Pfam" id="PF00149"/>
    </source>
</evidence>
<proteinExistence type="predicted"/>
<protein>
    <submittedName>
        <fullName evidence="2">Metallophosphoesterase</fullName>
    </submittedName>
</protein>
<dbReference type="InterPro" id="IPR004843">
    <property type="entry name" value="Calcineurin-like_PHP"/>
</dbReference>
<evidence type="ECO:0000313" key="2">
    <source>
        <dbReference type="EMBL" id="MCJ2542850.1"/>
    </source>
</evidence>
<name>A0ABT0CAP5_THEVL</name>
<keyword evidence="3" id="KW-1185">Reference proteome</keyword>
<dbReference type="Pfam" id="PF00149">
    <property type="entry name" value="Metallophos"/>
    <property type="match status" value="1"/>
</dbReference>
<dbReference type="InterPro" id="IPR051918">
    <property type="entry name" value="STPP_CPPED1"/>
</dbReference>
<accession>A0ABT0CAP5</accession>
<feature type="domain" description="Calcineurin-like phosphoesterase" evidence="1">
    <location>
        <begin position="6"/>
        <end position="224"/>
    </location>
</feature>
<reference evidence="2" key="1">
    <citation type="submission" date="2021-02" db="EMBL/GenBank/DDBJ databases">
        <title>The CRISPR/cas machinery reduction and long-range gene transfer in the hot spring cyanobacterium Synechococcus.</title>
        <authorList>
            <person name="Dvorak P."/>
            <person name="Jahodarova E."/>
            <person name="Hasler P."/>
            <person name="Poulickova A."/>
        </authorList>
    </citation>
    <scope>NUCLEOTIDE SEQUENCE</scope>
    <source>
        <strain evidence="2">Rupite</strain>
    </source>
</reference>
<dbReference type="Gene3D" id="3.60.21.10">
    <property type="match status" value="1"/>
</dbReference>
<dbReference type="InterPro" id="IPR029052">
    <property type="entry name" value="Metallo-depent_PP-like"/>
</dbReference>
<dbReference type="PANTHER" id="PTHR43143">
    <property type="entry name" value="METALLOPHOSPHOESTERASE, CALCINEURIN SUPERFAMILY"/>
    <property type="match status" value="1"/>
</dbReference>
<gene>
    <name evidence="2" type="ORF">JX360_08020</name>
</gene>
<dbReference type="SUPFAM" id="SSF56300">
    <property type="entry name" value="Metallo-dependent phosphatases"/>
    <property type="match status" value="1"/>
</dbReference>
<dbReference type="RefSeq" id="WP_244350129.1">
    <property type="nucleotide sequence ID" value="NZ_JAFIRA010000016.1"/>
</dbReference>
<dbReference type="EMBL" id="JAFIRA010000016">
    <property type="protein sequence ID" value="MCJ2542850.1"/>
    <property type="molecule type" value="Genomic_DNA"/>
</dbReference>
<dbReference type="Proteomes" id="UP000830835">
    <property type="component" value="Unassembled WGS sequence"/>
</dbReference>
<organism evidence="2 3">
    <name type="scientific">Thermostichus vulcanus str. 'Rupite'</name>
    <dbReference type="NCBI Taxonomy" id="2813851"/>
    <lineage>
        <taxon>Bacteria</taxon>
        <taxon>Bacillati</taxon>
        <taxon>Cyanobacteriota</taxon>
        <taxon>Cyanophyceae</taxon>
        <taxon>Thermostichales</taxon>
        <taxon>Thermostichaceae</taxon>
        <taxon>Thermostichus</taxon>
    </lineage>
</organism>
<dbReference type="PANTHER" id="PTHR43143:SF4">
    <property type="entry name" value="CALCINEURIN-LIKE PHOSPHOESTERASE DOMAIN-CONTAINING PROTEIN"/>
    <property type="match status" value="1"/>
</dbReference>
<sequence>MATERIRFAQVSDIHLMPETGCRCWWMSESPRRQLEAAIAHLNQVPDLRFVVFTGDLVDQADPPSFQCFQEILSQLRVPYYLSLGNHDIDTLGRKGRFNRDQFVRWCQDQFPLQLAPTGYVDYSLAPLPGIRLIALDASLGRFPLPQGVLRPAQLHWLSEHLQSVPEEWLILLIHQPPFTSARQMDSVLFRKYRVLTEQALALHDILASHGRVVAVLSGHLHVPKMYVRDGIPYLTAPPLVGPISALRVFELDVNPRRGILRYHWVNLLELDPSPLWHGLVMGTRRDRWGEIPLRVKGSQSLPLPAAIR</sequence>